<dbReference type="PANTHER" id="PTHR35004:SF8">
    <property type="entry name" value="TRANSPOSASE RV3428C-RELATED"/>
    <property type="match status" value="1"/>
</dbReference>
<comment type="caution">
    <text evidence="4">The sequence shown here is derived from an EMBL/GenBank/DDBJ whole genome shotgun (WGS) entry which is preliminary data.</text>
</comment>
<dbReference type="InterPro" id="IPR017895">
    <property type="entry name" value="HTH_IS408/IS1162_type"/>
</dbReference>
<gene>
    <name evidence="4" type="primary">istA</name>
    <name evidence="4" type="ORF">QU481_23615</name>
</gene>
<accession>A0ABT7XVG0</accession>
<name>A0ABT7XVG0_9NEIS</name>
<dbReference type="Gene3D" id="3.30.420.10">
    <property type="entry name" value="Ribonuclease H-like superfamily/Ribonuclease H"/>
    <property type="match status" value="1"/>
</dbReference>
<dbReference type="InterPro" id="IPR012337">
    <property type="entry name" value="RNaseH-like_sf"/>
</dbReference>
<dbReference type="Proteomes" id="UP001168540">
    <property type="component" value="Unassembled WGS sequence"/>
</dbReference>
<dbReference type="InterPro" id="IPR001584">
    <property type="entry name" value="Integrase_cat-core"/>
</dbReference>
<dbReference type="NCBIfam" id="NF033546">
    <property type="entry name" value="transpos_IS21"/>
    <property type="match status" value="1"/>
</dbReference>
<dbReference type="InterPro" id="IPR054353">
    <property type="entry name" value="IstA-like_C"/>
</dbReference>
<feature type="domain" description="Integrase catalytic" evidence="3">
    <location>
        <begin position="135"/>
        <end position="330"/>
    </location>
</feature>
<keyword evidence="5" id="KW-1185">Reference proteome</keyword>
<feature type="domain" description="HTH IS408-type" evidence="2">
    <location>
        <begin position="11"/>
        <end position="91"/>
    </location>
</feature>
<proteinExistence type="inferred from homology"/>
<sequence length="518" mass="59408">MSNHRLSMRKIVEILRLHHAGLYSRRAIARMIGASPTTVSDYLARAKLAGLSFPLPAGLDEATVNGLLFPPTAPSKVRRTEPDWPTLHQELRRKGVTLELLWQEYKAETPDGLQYSAFCDHYRRWRKTLAVTLRQHHTPGEKLFVDYAGQTVDVIDPHTGEIHAAQIFVAVLGASNYTYLEATFTQQLEDWIGSHVRAFDYLGGVTALVVPDNLKSGVRHPSRYEPDLNPTYQDLAQHYGCAVLPARPYKPRDKAKVEVGVQVVERWVLARLRHQRFFSLQELNLVLRQCLEHLNTRPFKKLDGCRRDWFERLDRPALQPLPAQPYQFAQWSLARVGLDYHVEVERHFYSVPYRHARQQVQVRLTESCVELFHLGQRIASHVRSRTPHRHTTVDAHMPLQHQAVAGWTAERLLAKARQIGPKTETVLERLLRQRAHPQQAYRSCLGVLRLGERYGNARLEAACLRALRLQTVSWKSLSSILKHNLDQQTLPAPLQAPASQHDNVRGADYFRPTQLTLH</sequence>
<dbReference type="PROSITE" id="PS50994">
    <property type="entry name" value="INTEGRASE"/>
    <property type="match status" value="1"/>
</dbReference>
<comment type="similarity">
    <text evidence="1">Belongs to the transposase IS21/IS408/IS1162 family.</text>
</comment>
<dbReference type="InterPro" id="IPR036397">
    <property type="entry name" value="RNaseH_sf"/>
</dbReference>
<dbReference type="EMBL" id="JAUEDK010000104">
    <property type="protein sequence ID" value="MDN0077787.1"/>
    <property type="molecule type" value="Genomic_DNA"/>
</dbReference>
<protein>
    <submittedName>
        <fullName evidence="4">IS21 family transposase</fullName>
    </submittedName>
</protein>
<evidence type="ECO:0000259" key="2">
    <source>
        <dbReference type="PROSITE" id="PS50532"/>
    </source>
</evidence>
<evidence type="ECO:0000313" key="4">
    <source>
        <dbReference type="EMBL" id="MDN0077787.1"/>
    </source>
</evidence>
<dbReference type="PANTHER" id="PTHR35004">
    <property type="entry name" value="TRANSPOSASE RV3428C-RELATED"/>
    <property type="match status" value="1"/>
</dbReference>
<dbReference type="PROSITE" id="PS50532">
    <property type="entry name" value="HTH_IS408"/>
    <property type="match status" value="1"/>
</dbReference>
<dbReference type="SUPFAM" id="SSF53098">
    <property type="entry name" value="Ribonuclease H-like"/>
    <property type="match status" value="1"/>
</dbReference>
<reference evidence="4" key="1">
    <citation type="submission" date="2023-06" db="EMBL/GenBank/DDBJ databases">
        <authorList>
            <person name="Zhang S."/>
        </authorList>
    </citation>
    <scope>NUCLEOTIDE SEQUENCE</scope>
    <source>
        <strain evidence="4">SG2303</strain>
    </source>
</reference>
<dbReference type="RefSeq" id="WP_289832381.1">
    <property type="nucleotide sequence ID" value="NZ_JAUEDK010000104.1"/>
</dbReference>
<evidence type="ECO:0000256" key="1">
    <source>
        <dbReference type="ARBA" id="ARBA00009277"/>
    </source>
</evidence>
<organism evidence="4 5">
    <name type="scientific">Crenobacter oryzisoli</name>
    <dbReference type="NCBI Taxonomy" id="3056844"/>
    <lineage>
        <taxon>Bacteria</taxon>
        <taxon>Pseudomonadati</taxon>
        <taxon>Pseudomonadota</taxon>
        <taxon>Betaproteobacteria</taxon>
        <taxon>Neisseriales</taxon>
        <taxon>Neisseriaceae</taxon>
        <taxon>Crenobacter</taxon>
    </lineage>
</organism>
<evidence type="ECO:0000313" key="5">
    <source>
        <dbReference type="Proteomes" id="UP001168540"/>
    </source>
</evidence>
<dbReference type="Pfam" id="PF22483">
    <property type="entry name" value="Mu-transpos_C_2"/>
    <property type="match status" value="1"/>
</dbReference>
<evidence type="ECO:0000259" key="3">
    <source>
        <dbReference type="PROSITE" id="PS50994"/>
    </source>
</evidence>